<organism evidence="3 4">
    <name type="scientific">Phomopsis amygdali</name>
    <name type="common">Fusicoccum amygdali</name>
    <dbReference type="NCBI Taxonomy" id="1214568"/>
    <lineage>
        <taxon>Eukaryota</taxon>
        <taxon>Fungi</taxon>
        <taxon>Dikarya</taxon>
        <taxon>Ascomycota</taxon>
        <taxon>Pezizomycotina</taxon>
        <taxon>Sordariomycetes</taxon>
        <taxon>Sordariomycetidae</taxon>
        <taxon>Diaporthales</taxon>
        <taxon>Diaporthaceae</taxon>
        <taxon>Diaporthe</taxon>
    </lineage>
</organism>
<reference evidence="3" key="1">
    <citation type="submission" date="2023-06" db="EMBL/GenBank/DDBJ databases">
        <authorList>
            <person name="Noh H."/>
        </authorList>
    </citation>
    <scope>NUCLEOTIDE SEQUENCE</scope>
    <source>
        <strain evidence="3">DUCC20226</strain>
    </source>
</reference>
<gene>
    <name evidence="3" type="ORF">N8I77_008023</name>
</gene>
<dbReference type="InterPro" id="IPR000627">
    <property type="entry name" value="Intradiol_dOase_C"/>
</dbReference>
<evidence type="ECO:0000256" key="1">
    <source>
        <dbReference type="SAM" id="SignalP"/>
    </source>
</evidence>
<accession>A0AAD9SE19</accession>
<feature type="signal peptide" evidence="1">
    <location>
        <begin position="1"/>
        <end position="20"/>
    </location>
</feature>
<dbReference type="GO" id="GO:0016702">
    <property type="term" value="F:oxidoreductase activity, acting on single donors with incorporation of molecular oxygen, incorporation of two atoms of oxygen"/>
    <property type="evidence" value="ECO:0007669"/>
    <property type="project" value="InterPro"/>
</dbReference>
<keyword evidence="1" id="KW-0732">Signal</keyword>
<dbReference type="Pfam" id="PF00775">
    <property type="entry name" value="Dioxygenase_C"/>
    <property type="match status" value="1"/>
</dbReference>
<protein>
    <recommendedName>
        <fullName evidence="2">Intradiol ring-cleavage dioxygenases domain-containing protein</fullName>
    </recommendedName>
</protein>
<dbReference type="Gene3D" id="2.60.130.10">
    <property type="entry name" value="Aromatic compound dioxygenase"/>
    <property type="match status" value="1"/>
</dbReference>
<dbReference type="PANTHER" id="PTHR34315:SF4">
    <property type="entry name" value="INTRADIOL RING-CLEAVAGE DIOXYGENASES DOMAIN-CONTAINING PROTEIN"/>
    <property type="match status" value="1"/>
</dbReference>
<name>A0AAD9SE19_PHOAM</name>
<comment type="caution">
    <text evidence="3">The sequence shown here is derived from an EMBL/GenBank/DDBJ whole genome shotgun (WGS) entry which is preliminary data.</text>
</comment>
<sequence>MRTFTTIAASVALLSGFAVAHPHHETSPELQARKFDLSKRCASSVAAMNKKRWAKRNEKRLVERDGNTTVSITTEAPYYDVLQNETCILTEEVTTGPYIWPQSQTLRQDMREDQPGVPLLLDIGVMDVETCEPLDDVLVDIWYCNATGSYSSFTKQNPDTPFEELLEQLNATIGDDLHTDDTTFLRAHWPTDSNGIVEFTGIVPGFYVERTIHIHVQVHTDWSIRANGTVASSTTVSTGQVFINETISAQLMALEPYASHTTINRTTNDIDSIFAAEIANGFDPNLQIVPLDGENIENGVVGYITIGVDTSTQQRMRRDIQDSKI</sequence>
<dbReference type="SUPFAM" id="SSF49482">
    <property type="entry name" value="Aromatic compound dioxygenase"/>
    <property type="match status" value="1"/>
</dbReference>
<dbReference type="Proteomes" id="UP001265746">
    <property type="component" value="Unassembled WGS sequence"/>
</dbReference>
<dbReference type="CDD" id="cd03457">
    <property type="entry name" value="intradiol_dioxygenase_like"/>
    <property type="match status" value="1"/>
</dbReference>
<keyword evidence="4" id="KW-1185">Reference proteome</keyword>
<proteinExistence type="predicted"/>
<evidence type="ECO:0000313" key="3">
    <source>
        <dbReference type="EMBL" id="KAK2605164.1"/>
    </source>
</evidence>
<feature type="domain" description="Intradiol ring-cleavage dioxygenases" evidence="2">
    <location>
        <begin position="103"/>
        <end position="219"/>
    </location>
</feature>
<dbReference type="AlphaFoldDB" id="A0AAD9SE19"/>
<dbReference type="PANTHER" id="PTHR34315">
    <property type="match status" value="1"/>
</dbReference>
<evidence type="ECO:0000259" key="2">
    <source>
        <dbReference type="Pfam" id="PF00775"/>
    </source>
</evidence>
<dbReference type="EMBL" id="JAUJFL010000004">
    <property type="protein sequence ID" value="KAK2605164.1"/>
    <property type="molecule type" value="Genomic_DNA"/>
</dbReference>
<evidence type="ECO:0000313" key="4">
    <source>
        <dbReference type="Proteomes" id="UP001265746"/>
    </source>
</evidence>
<dbReference type="GO" id="GO:0008199">
    <property type="term" value="F:ferric iron binding"/>
    <property type="evidence" value="ECO:0007669"/>
    <property type="project" value="InterPro"/>
</dbReference>
<dbReference type="InterPro" id="IPR015889">
    <property type="entry name" value="Intradiol_dOase_core"/>
</dbReference>
<feature type="chain" id="PRO_5041955078" description="Intradiol ring-cleavage dioxygenases domain-containing protein" evidence="1">
    <location>
        <begin position="21"/>
        <end position="325"/>
    </location>
</feature>